<name>A0A0F9T8V0_9ZZZZ</name>
<proteinExistence type="predicted"/>
<gene>
    <name evidence="1" type="ORF">LCGC14_0357850</name>
</gene>
<organism evidence="1">
    <name type="scientific">marine sediment metagenome</name>
    <dbReference type="NCBI Taxonomy" id="412755"/>
    <lineage>
        <taxon>unclassified sequences</taxon>
        <taxon>metagenomes</taxon>
        <taxon>ecological metagenomes</taxon>
    </lineage>
</organism>
<sequence length="145" mass="16032">MSTYPVKLILDDGPTFEKPLSEILSELSLGGAIKILSAIDYITDAQRRWYKGVCLPALVKADENGETAEWWDTECKRLCGGLAYLKRDVIFVEIGFAGGKQTVGVGRLTTKGVGIRKMTAFIEEILSQAMQRGWPVSPPDPELRK</sequence>
<comment type="caution">
    <text evidence="1">The sequence shown here is derived from an EMBL/GenBank/DDBJ whole genome shotgun (WGS) entry which is preliminary data.</text>
</comment>
<reference evidence="1" key="1">
    <citation type="journal article" date="2015" name="Nature">
        <title>Complex archaea that bridge the gap between prokaryotes and eukaryotes.</title>
        <authorList>
            <person name="Spang A."/>
            <person name="Saw J.H."/>
            <person name="Jorgensen S.L."/>
            <person name="Zaremba-Niedzwiedzka K."/>
            <person name="Martijn J."/>
            <person name="Lind A.E."/>
            <person name="van Eijk R."/>
            <person name="Schleper C."/>
            <person name="Guy L."/>
            <person name="Ettema T.J."/>
        </authorList>
    </citation>
    <scope>NUCLEOTIDE SEQUENCE</scope>
</reference>
<dbReference type="EMBL" id="LAZR01000275">
    <property type="protein sequence ID" value="KKN77660.1"/>
    <property type="molecule type" value="Genomic_DNA"/>
</dbReference>
<protein>
    <submittedName>
        <fullName evidence="1">Uncharacterized protein</fullName>
    </submittedName>
</protein>
<evidence type="ECO:0000313" key="1">
    <source>
        <dbReference type="EMBL" id="KKN77660.1"/>
    </source>
</evidence>
<dbReference type="AlphaFoldDB" id="A0A0F9T8V0"/>
<accession>A0A0F9T8V0</accession>